<proteinExistence type="predicted"/>
<dbReference type="HOGENOM" id="CLU_189936_0_1_6"/>
<sequence length="59" mass="6557">MLDTVDACCPYCGEPITLIIDSSGGDQDYIEDCSVCCQPIQVHLRCDPVEITLRHQNET</sequence>
<evidence type="ECO:0000313" key="1">
    <source>
        <dbReference type="EMBL" id="AFU99553.1"/>
    </source>
</evidence>
<keyword evidence="2" id="KW-1185">Reference proteome</keyword>
<organism evidence="1 2">
    <name type="scientific">Simiduia agarivorans (strain DSM 21679 / JCM 13881 / BCRC 17597 / SA1)</name>
    <dbReference type="NCBI Taxonomy" id="1117647"/>
    <lineage>
        <taxon>Bacteria</taxon>
        <taxon>Pseudomonadati</taxon>
        <taxon>Pseudomonadota</taxon>
        <taxon>Gammaproteobacteria</taxon>
        <taxon>Cellvibrionales</taxon>
        <taxon>Cellvibrionaceae</taxon>
        <taxon>Simiduia</taxon>
    </lineage>
</organism>
<dbReference type="OrthoDB" id="9814566at2"/>
<dbReference type="KEGG" id="saga:M5M_11880"/>
<dbReference type="EMBL" id="CP003746">
    <property type="protein sequence ID" value="AFU99553.1"/>
    <property type="molecule type" value="Genomic_DNA"/>
</dbReference>
<gene>
    <name evidence="1" type="ordered locus">M5M_11880</name>
</gene>
<dbReference type="STRING" id="1117647.M5M_11880"/>
<dbReference type="InterPro" id="IPR017143">
    <property type="entry name" value="UCP037225"/>
</dbReference>
<accession>K4KN62</accession>
<dbReference type="InterPro" id="IPR025990">
    <property type="entry name" value="zinc_ribbon_bacterial"/>
</dbReference>
<dbReference type="AlphaFoldDB" id="K4KN62"/>
<reference evidence="1 2" key="1">
    <citation type="journal article" date="2013" name="Genome Announc.">
        <title>Complete genome sequence of Simiduia agarivorans SA1(T), a marine bacterium able to degrade a variety of polysaccharides.</title>
        <authorList>
            <person name="Lin S.Y."/>
            <person name="Shieh W.Y."/>
            <person name="Chen J.S."/>
            <person name="Tang S.L."/>
        </authorList>
    </citation>
    <scope>NUCLEOTIDE SEQUENCE [LARGE SCALE GENOMIC DNA]</scope>
    <source>
        <strain evidence="2">DSM 21679 / JCM 13881 / BCRC 17597 / SA1</strain>
    </source>
</reference>
<name>K4KN62_SIMAS</name>
<protein>
    <recommendedName>
        <fullName evidence="3">CPXCG motif-containing cysteine-rich protein</fullName>
    </recommendedName>
</protein>
<dbReference type="PIRSF" id="PIRSF037225">
    <property type="entry name" value="UCP037225"/>
    <property type="match status" value="1"/>
</dbReference>
<evidence type="ECO:0008006" key="3">
    <source>
        <dbReference type="Google" id="ProtNLM"/>
    </source>
</evidence>
<evidence type="ECO:0000313" key="2">
    <source>
        <dbReference type="Proteomes" id="UP000000466"/>
    </source>
</evidence>
<dbReference type="Proteomes" id="UP000000466">
    <property type="component" value="Chromosome"/>
</dbReference>
<dbReference type="Pfam" id="PF14255">
    <property type="entry name" value="Zn_ribbon_21"/>
    <property type="match status" value="1"/>
</dbReference>